<dbReference type="RefSeq" id="WP_183204353.1">
    <property type="nucleotide sequence ID" value="NZ_BAAAER010000001.1"/>
</dbReference>
<dbReference type="EMBL" id="JACIDM010000002">
    <property type="protein sequence ID" value="MBB4083236.1"/>
    <property type="molecule type" value="Genomic_DNA"/>
</dbReference>
<organism evidence="1 2">
    <name type="scientific">Brevundimonas lenta</name>
    <dbReference type="NCBI Taxonomy" id="424796"/>
    <lineage>
        <taxon>Bacteria</taxon>
        <taxon>Pseudomonadati</taxon>
        <taxon>Pseudomonadota</taxon>
        <taxon>Alphaproteobacteria</taxon>
        <taxon>Caulobacterales</taxon>
        <taxon>Caulobacteraceae</taxon>
        <taxon>Brevundimonas</taxon>
    </lineage>
</organism>
<dbReference type="Pfam" id="PF20288">
    <property type="entry name" value="MC2"/>
    <property type="match status" value="1"/>
</dbReference>
<name>A0A7W6JFL8_9CAUL</name>
<proteinExistence type="predicted"/>
<dbReference type="InterPro" id="IPR046904">
    <property type="entry name" value="ABC-3C_MC2"/>
</dbReference>
<protein>
    <recommendedName>
        <fullName evidence="3">Threonine transporter</fullName>
    </recommendedName>
</protein>
<accession>A0A7W6JFL8</accession>
<evidence type="ECO:0000313" key="1">
    <source>
        <dbReference type="EMBL" id="MBB4083236.1"/>
    </source>
</evidence>
<keyword evidence="2" id="KW-1185">Reference proteome</keyword>
<dbReference type="Proteomes" id="UP000529946">
    <property type="component" value="Unassembled WGS sequence"/>
</dbReference>
<evidence type="ECO:0008006" key="3">
    <source>
        <dbReference type="Google" id="ProtNLM"/>
    </source>
</evidence>
<evidence type="ECO:0000313" key="2">
    <source>
        <dbReference type="Proteomes" id="UP000529946"/>
    </source>
</evidence>
<comment type="caution">
    <text evidence="1">The sequence shown here is derived from an EMBL/GenBank/DDBJ whole genome shotgun (WGS) entry which is preliminary data.</text>
</comment>
<sequence>MAEAMSGAAPVLFNSPLETGVRAIVVLNAAYPRAFDVTEIAWFDHLIVHTGDIGGPESLHPDVPQRSGELLVRRRLVEDSLLVMRRLHLVEFVPDGDAGLLYRASEEAVGVIELMRSPYSIALRERAEWLASNVLSRSRPDLEHLVAERIGRWRIEFHGGDYAGETSTHV</sequence>
<gene>
    <name evidence="1" type="ORF">GGR12_002102</name>
</gene>
<reference evidence="1 2" key="1">
    <citation type="submission" date="2020-08" db="EMBL/GenBank/DDBJ databases">
        <title>Genomic Encyclopedia of Type Strains, Phase IV (KMG-IV): sequencing the most valuable type-strain genomes for metagenomic binning, comparative biology and taxonomic classification.</title>
        <authorList>
            <person name="Goeker M."/>
        </authorList>
    </citation>
    <scope>NUCLEOTIDE SEQUENCE [LARGE SCALE GENOMIC DNA]</scope>
    <source>
        <strain evidence="1 2">DSM 23960</strain>
    </source>
</reference>
<dbReference type="AlphaFoldDB" id="A0A7W6JFL8"/>